<gene>
    <name evidence="2" type="ORF">HNR48_004223</name>
</gene>
<organism evidence="2 3">
    <name type="scientific">Pseudoteredinibacter isoporae</name>
    <dbReference type="NCBI Taxonomy" id="570281"/>
    <lineage>
        <taxon>Bacteria</taxon>
        <taxon>Pseudomonadati</taxon>
        <taxon>Pseudomonadota</taxon>
        <taxon>Gammaproteobacteria</taxon>
        <taxon>Cellvibrionales</taxon>
        <taxon>Cellvibrionaceae</taxon>
        <taxon>Pseudoteredinibacter</taxon>
    </lineage>
</organism>
<evidence type="ECO:0000313" key="2">
    <source>
        <dbReference type="EMBL" id="MBB6523905.1"/>
    </source>
</evidence>
<dbReference type="Proteomes" id="UP000528457">
    <property type="component" value="Unassembled WGS sequence"/>
</dbReference>
<comment type="caution">
    <text evidence="2">The sequence shown here is derived from an EMBL/GenBank/DDBJ whole genome shotgun (WGS) entry which is preliminary data.</text>
</comment>
<dbReference type="InterPro" id="IPR003847">
    <property type="entry name" value="Put_antitoxin"/>
</dbReference>
<reference evidence="2 3" key="1">
    <citation type="submission" date="2020-08" db="EMBL/GenBank/DDBJ databases">
        <title>Genomic Encyclopedia of Type Strains, Phase IV (KMG-IV): sequencing the most valuable type-strain genomes for metagenomic binning, comparative biology and taxonomic classification.</title>
        <authorList>
            <person name="Goeker M."/>
        </authorList>
    </citation>
    <scope>NUCLEOTIDE SEQUENCE [LARGE SCALE GENOMIC DNA]</scope>
    <source>
        <strain evidence="2 3">DSM 22368</strain>
    </source>
</reference>
<evidence type="ECO:0000313" key="3">
    <source>
        <dbReference type="Proteomes" id="UP000528457"/>
    </source>
</evidence>
<name>A0A7X0MY54_9GAMM</name>
<proteinExistence type="predicted"/>
<evidence type="ECO:0000256" key="1">
    <source>
        <dbReference type="ARBA" id="ARBA00022649"/>
    </source>
</evidence>
<accession>A0A7X0MY54</accession>
<dbReference type="RefSeq" id="WP_166844040.1">
    <property type="nucleotide sequence ID" value="NZ_JAAONY010000006.1"/>
</dbReference>
<keyword evidence="3" id="KW-1185">Reference proteome</keyword>
<dbReference type="Pfam" id="PF02697">
    <property type="entry name" value="VAPB_antitox"/>
    <property type="match status" value="1"/>
</dbReference>
<sequence length="109" mass="13071">MAGRKPWKLEELDKEYACRWILKKFGEDERRACIEELNNIIDSWPPYEKEALKNAIRQDRRRRRMSEDMFTKPVTIEVQSHVYNKLKAIKKDGESFSKVIERIAENVTQ</sequence>
<protein>
    <submittedName>
        <fullName evidence="2">Uncharacterized protein</fullName>
    </submittedName>
</protein>
<dbReference type="AlphaFoldDB" id="A0A7X0MY54"/>
<dbReference type="EMBL" id="JACHHT010000007">
    <property type="protein sequence ID" value="MBB6523905.1"/>
    <property type="molecule type" value="Genomic_DNA"/>
</dbReference>
<dbReference type="InParanoid" id="A0A7X0MY54"/>
<keyword evidence="1" id="KW-1277">Toxin-antitoxin system</keyword>